<dbReference type="SUPFAM" id="SSF52821">
    <property type="entry name" value="Rhodanese/Cell cycle control phosphatase"/>
    <property type="match status" value="1"/>
</dbReference>
<dbReference type="PANTHER" id="PTHR44086:SF10">
    <property type="entry name" value="THIOSULFATE SULFURTRANSFERASE_RHODANESE-LIKE DOMAIN-CONTAINING PROTEIN 3"/>
    <property type="match status" value="1"/>
</dbReference>
<organism evidence="2 3">
    <name type="scientific">Slackia piriformis YIT 12062</name>
    <dbReference type="NCBI Taxonomy" id="742818"/>
    <lineage>
        <taxon>Bacteria</taxon>
        <taxon>Bacillati</taxon>
        <taxon>Actinomycetota</taxon>
        <taxon>Coriobacteriia</taxon>
        <taxon>Eggerthellales</taxon>
        <taxon>Eggerthellaceae</taxon>
        <taxon>Slackia</taxon>
    </lineage>
</organism>
<dbReference type="PATRIC" id="fig|742818.3.peg.156"/>
<evidence type="ECO:0000313" key="3">
    <source>
        <dbReference type="Proteomes" id="UP000006069"/>
    </source>
</evidence>
<dbReference type="Pfam" id="PF00581">
    <property type="entry name" value="Rhodanese"/>
    <property type="match status" value="1"/>
</dbReference>
<dbReference type="Gene3D" id="3.40.250.10">
    <property type="entry name" value="Rhodanese-like domain"/>
    <property type="match status" value="1"/>
</dbReference>
<sequence>MKLDTAEVQEIIANDPHMLLVDVRGKEDFDAGHIPGAGCMPAEEMLDCLYDEALGERGLDAIANMRGMELSDDASVILLYSGHGERSAQVLQHMEAIGYVNVYDAGALDEWPYDVVTTAEEQAVAAALAASDVVAHGGGCGCGHDHD</sequence>
<dbReference type="OrthoDB" id="9800872at2"/>
<protein>
    <recommendedName>
        <fullName evidence="1">Rhodanese domain-containing protein</fullName>
    </recommendedName>
</protein>
<dbReference type="AlphaFoldDB" id="K0YMN8"/>
<dbReference type="InterPro" id="IPR001763">
    <property type="entry name" value="Rhodanese-like_dom"/>
</dbReference>
<comment type="caution">
    <text evidence="2">The sequence shown here is derived from an EMBL/GenBank/DDBJ whole genome shotgun (WGS) entry which is preliminary data.</text>
</comment>
<keyword evidence="3" id="KW-1185">Reference proteome</keyword>
<dbReference type="eggNOG" id="COG0607">
    <property type="taxonomic scope" value="Bacteria"/>
</dbReference>
<dbReference type="InParanoid" id="K0YMN8"/>
<feature type="domain" description="Rhodanese" evidence="1">
    <location>
        <begin position="14"/>
        <end position="117"/>
    </location>
</feature>
<dbReference type="HOGENOM" id="CLU_1642600_0_0_11"/>
<dbReference type="RefSeq" id="WP_009138379.1">
    <property type="nucleotide sequence ID" value="NZ_JH815198.1"/>
</dbReference>
<dbReference type="EMBL" id="ADMD01000001">
    <property type="protein sequence ID" value="EJZ84538.1"/>
    <property type="molecule type" value="Genomic_DNA"/>
</dbReference>
<dbReference type="CDD" id="cd00158">
    <property type="entry name" value="RHOD"/>
    <property type="match status" value="1"/>
</dbReference>
<dbReference type="SMART" id="SM00450">
    <property type="entry name" value="RHOD"/>
    <property type="match status" value="1"/>
</dbReference>
<dbReference type="GO" id="GO:0004792">
    <property type="term" value="F:thiosulfate-cyanide sulfurtransferase activity"/>
    <property type="evidence" value="ECO:0007669"/>
    <property type="project" value="TreeGrafter"/>
</dbReference>
<dbReference type="Proteomes" id="UP000006069">
    <property type="component" value="Unassembled WGS sequence"/>
</dbReference>
<name>K0YMN8_9ACTN</name>
<accession>K0YMN8</accession>
<dbReference type="PANTHER" id="PTHR44086">
    <property type="entry name" value="THIOSULFATE SULFURTRANSFERASE RDL2, MITOCHONDRIAL-RELATED"/>
    <property type="match status" value="1"/>
</dbReference>
<reference evidence="2 3" key="1">
    <citation type="submission" date="2012-08" db="EMBL/GenBank/DDBJ databases">
        <title>The Genome Sequence of Slackia piriformis YIT 12062.</title>
        <authorList>
            <consortium name="The Broad Institute Genome Sequencing Platform"/>
            <person name="Earl A."/>
            <person name="Ward D."/>
            <person name="Feldgarden M."/>
            <person name="Gevers D."/>
            <person name="Morotomi M."/>
            <person name="Walker B."/>
            <person name="Young S.K."/>
            <person name="Zeng Q."/>
            <person name="Gargeya S."/>
            <person name="Fitzgerald M."/>
            <person name="Haas B."/>
            <person name="Abouelleil A."/>
            <person name="Alvarado L."/>
            <person name="Arachchi H.M."/>
            <person name="Berlin A.M."/>
            <person name="Chapman S.B."/>
            <person name="Goldberg J."/>
            <person name="Griggs A."/>
            <person name="Gujja S."/>
            <person name="Hansen M."/>
            <person name="Howarth C."/>
            <person name="Imamovic A."/>
            <person name="Larimer J."/>
            <person name="McCowen C."/>
            <person name="Montmayeur A."/>
            <person name="Murphy C."/>
            <person name="Neiman D."/>
            <person name="Pearson M."/>
            <person name="Priest M."/>
            <person name="Roberts A."/>
            <person name="Saif S."/>
            <person name="Shea T."/>
            <person name="Sisk P."/>
            <person name="Sykes S."/>
            <person name="Wortman J."/>
            <person name="Nusbaum C."/>
            <person name="Birren B."/>
        </authorList>
    </citation>
    <scope>NUCLEOTIDE SEQUENCE [LARGE SCALE GENOMIC DNA]</scope>
    <source>
        <strain evidence="2 3">YIT 12062</strain>
    </source>
</reference>
<dbReference type="PROSITE" id="PS50206">
    <property type="entry name" value="RHODANESE_3"/>
    <property type="match status" value="1"/>
</dbReference>
<evidence type="ECO:0000259" key="1">
    <source>
        <dbReference type="PROSITE" id="PS50206"/>
    </source>
</evidence>
<proteinExistence type="predicted"/>
<dbReference type="InterPro" id="IPR036873">
    <property type="entry name" value="Rhodanese-like_dom_sf"/>
</dbReference>
<evidence type="ECO:0000313" key="2">
    <source>
        <dbReference type="EMBL" id="EJZ84538.1"/>
    </source>
</evidence>
<gene>
    <name evidence="2" type="ORF">HMPREF9451_00141</name>
</gene>